<comment type="caution">
    <text evidence="1">The sequence shown here is derived from an EMBL/GenBank/DDBJ whole genome shotgun (WGS) entry which is preliminary data.</text>
</comment>
<evidence type="ECO:0000313" key="4">
    <source>
        <dbReference type="Proteomes" id="UP000564629"/>
    </source>
</evidence>
<protein>
    <submittedName>
        <fullName evidence="1">Uncharacterized protein</fullName>
    </submittedName>
</protein>
<reference evidence="2 4" key="2">
    <citation type="submission" date="2020-08" db="EMBL/GenBank/DDBJ databases">
        <title>Sequencing the genomes of 1000 actinobacteria strains.</title>
        <authorList>
            <person name="Klenk H.-P."/>
        </authorList>
    </citation>
    <scope>NUCLEOTIDE SEQUENCE [LARGE SCALE GENOMIC DNA]</scope>
    <source>
        <strain evidence="2 4">DSM 9581</strain>
    </source>
</reference>
<name>A0A511FH10_9CELL</name>
<evidence type="ECO:0000313" key="2">
    <source>
        <dbReference type="EMBL" id="MBB5471304.1"/>
    </source>
</evidence>
<dbReference type="OrthoDB" id="5147033at2"/>
<sequence>MSEARFRMTRVAVDEAADSRSVAELAERLTHDPSARYEGAVPGEVGAVAHGVLTWGVRPGAPREHHAAVTVERLA</sequence>
<dbReference type="Proteomes" id="UP000321723">
    <property type="component" value="Unassembled WGS sequence"/>
</dbReference>
<dbReference type="RefSeq" id="WP_146840477.1">
    <property type="nucleotide sequence ID" value="NZ_BJVQ01000083.1"/>
</dbReference>
<dbReference type="Proteomes" id="UP000564629">
    <property type="component" value="Unassembled WGS sequence"/>
</dbReference>
<dbReference type="EMBL" id="BJVQ01000083">
    <property type="protein sequence ID" value="GEL48491.1"/>
    <property type="molecule type" value="Genomic_DNA"/>
</dbReference>
<evidence type="ECO:0000313" key="3">
    <source>
        <dbReference type="Proteomes" id="UP000321723"/>
    </source>
</evidence>
<organism evidence="1 3">
    <name type="scientific">Cellulomonas hominis</name>
    <dbReference type="NCBI Taxonomy" id="156981"/>
    <lineage>
        <taxon>Bacteria</taxon>
        <taxon>Bacillati</taxon>
        <taxon>Actinomycetota</taxon>
        <taxon>Actinomycetes</taxon>
        <taxon>Micrococcales</taxon>
        <taxon>Cellulomonadaceae</taxon>
        <taxon>Cellulomonas</taxon>
    </lineage>
</organism>
<accession>A0A511FH10</accession>
<gene>
    <name evidence="1" type="ORF">CHO01_36070</name>
    <name evidence="2" type="ORF">HNR08_000040</name>
</gene>
<proteinExistence type="predicted"/>
<dbReference type="AlphaFoldDB" id="A0A511FH10"/>
<evidence type="ECO:0000313" key="1">
    <source>
        <dbReference type="EMBL" id="GEL48491.1"/>
    </source>
</evidence>
<reference evidence="1 3" key="1">
    <citation type="submission" date="2019-07" db="EMBL/GenBank/DDBJ databases">
        <title>Whole genome shotgun sequence of Cellulomonas hominis NBRC 16055.</title>
        <authorList>
            <person name="Hosoyama A."/>
            <person name="Uohara A."/>
            <person name="Ohji S."/>
            <person name="Ichikawa N."/>
        </authorList>
    </citation>
    <scope>NUCLEOTIDE SEQUENCE [LARGE SCALE GENOMIC DNA]</scope>
    <source>
        <strain evidence="1 3">NBRC 16055</strain>
    </source>
</reference>
<dbReference type="EMBL" id="JACHDN010000001">
    <property type="protein sequence ID" value="MBB5471304.1"/>
    <property type="molecule type" value="Genomic_DNA"/>
</dbReference>
<keyword evidence="3" id="KW-1185">Reference proteome</keyword>